<dbReference type="GeneID" id="90541275"/>
<dbReference type="EMBL" id="CP142730">
    <property type="protein sequence ID" value="WUR03456.1"/>
    <property type="molecule type" value="Genomic_DNA"/>
</dbReference>
<reference evidence="1" key="1">
    <citation type="journal article" date="2024" name="BMC Genomics">
        <title>Functional annotation of a divergent genome using sequence and structure-based similarity.</title>
        <authorList>
            <person name="Svedberg D."/>
            <person name="Winiger R.R."/>
            <person name="Berg A."/>
            <person name="Sharma H."/>
            <person name="Tellgren-Roth C."/>
            <person name="Debrunner-Vossbrinck B.A."/>
            <person name="Vossbrinck C.R."/>
            <person name="Barandun J."/>
        </authorList>
    </citation>
    <scope>NUCLEOTIDE SEQUENCE</scope>
    <source>
        <strain evidence="1">Illinois isolate</strain>
    </source>
</reference>
<name>A0AAX4JBX3_9MICR</name>
<evidence type="ECO:0000313" key="2">
    <source>
        <dbReference type="Proteomes" id="UP001334084"/>
    </source>
</evidence>
<keyword evidence="2" id="KW-1185">Reference proteome</keyword>
<gene>
    <name evidence="1" type="ORF">VNE69_05051</name>
</gene>
<organism evidence="1 2">
    <name type="scientific">Vairimorpha necatrix</name>
    <dbReference type="NCBI Taxonomy" id="6039"/>
    <lineage>
        <taxon>Eukaryota</taxon>
        <taxon>Fungi</taxon>
        <taxon>Fungi incertae sedis</taxon>
        <taxon>Microsporidia</taxon>
        <taxon>Nosematidae</taxon>
        <taxon>Vairimorpha</taxon>
    </lineage>
</organism>
<dbReference type="AlphaFoldDB" id="A0AAX4JBX3"/>
<evidence type="ECO:0000313" key="1">
    <source>
        <dbReference type="EMBL" id="WUR03456.1"/>
    </source>
</evidence>
<accession>A0AAX4JBX3</accession>
<protein>
    <submittedName>
        <fullName evidence="1">Segregation and condensation protein B</fullName>
    </submittedName>
</protein>
<sequence length="160" mass="19147">MQNNYGGFVRLLMYNHSRNILTKKQELKDIFKMQNQDILSLVEYTKENIRLLGLELLGIEKNNLIDPLKSDKYFLRSKKEIYNYNNKLIIIFVLILLEEGEISHDKLISQYNEINKEYLNILKRDNYIYINKEDNDLVVGLGWKYYVEYGETDILQLLEV</sequence>
<dbReference type="KEGG" id="vnx:VNE69_05051"/>
<proteinExistence type="predicted"/>
<dbReference type="Proteomes" id="UP001334084">
    <property type="component" value="Chromosome 5"/>
</dbReference>
<dbReference type="RefSeq" id="XP_065329601.1">
    <property type="nucleotide sequence ID" value="XM_065473529.1"/>
</dbReference>